<protein>
    <submittedName>
        <fullName evidence="2">Uncharacterized protein</fullName>
    </submittedName>
</protein>
<evidence type="ECO:0000313" key="2">
    <source>
        <dbReference type="EMBL" id="WFE90979.1"/>
    </source>
</evidence>
<gene>
    <name evidence="2" type="ORF">K1718_06410</name>
</gene>
<accession>A0ABY8F893</accession>
<feature type="chain" id="PRO_5046369491" evidence="1">
    <location>
        <begin position="26"/>
        <end position="120"/>
    </location>
</feature>
<dbReference type="Proteomes" id="UP001209803">
    <property type="component" value="Chromosome"/>
</dbReference>
<dbReference type="RefSeq" id="WP_152500143.1">
    <property type="nucleotide sequence ID" value="NZ_CP120863.1"/>
</dbReference>
<evidence type="ECO:0000313" key="3">
    <source>
        <dbReference type="Proteomes" id="UP001209803"/>
    </source>
</evidence>
<keyword evidence="1" id="KW-0732">Signal</keyword>
<keyword evidence="3" id="KW-1185">Reference proteome</keyword>
<organism evidence="2 3">
    <name type="scientific">Roseibium porphyridii</name>
    <dbReference type="NCBI Taxonomy" id="2866279"/>
    <lineage>
        <taxon>Bacteria</taxon>
        <taxon>Pseudomonadati</taxon>
        <taxon>Pseudomonadota</taxon>
        <taxon>Alphaproteobacteria</taxon>
        <taxon>Hyphomicrobiales</taxon>
        <taxon>Stappiaceae</taxon>
        <taxon>Roseibium</taxon>
    </lineage>
</organism>
<sequence>MKRMPKAILGTLIAFSLLFASVARAPGTMLSFDGDSITIEICTGAGVKTVILSADGTPVEPSDVDCDFFATQIAALLSGAPPASLSLADTGPTQLFNISNVAVKRLTQQSHLIRGPPLAS</sequence>
<feature type="signal peptide" evidence="1">
    <location>
        <begin position="1"/>
        <end position="25"/>
    </location>
</feature>
<reference evidence="2 3" key="1">
    <citation type="submission" date="2023-03" db="EMBL/GenBank/DDBJ databases">
        <title>Roseibium porphyridii sp. nov. and Roseibium rhodosorbium sp. nov. isolated from marine algae, Porphyridium cruentum and Rhodosorus marinus, respectively.</title>
        <authorList>
            <person name="Lee M.W."/>
            <person name="Choi B.J."/>
            <person name="Lee J.K."/>
            <person name="Choi D.G."/>
            <person name="Baek J.H."/>
            <person name="Bayburt H."/>
            <person name="Kim J.M."/>
            <person name="Han D.M."/>
            <person name="Kim K.H."/>
            <person name="Jeon C.O."/>
        </authorList>
    </citation>
    <scope>NUCLEOTIDE SEQUENCE [LARGE SCALE GENOMIC DNA]</scope>
    <source>
        <strain evidence="2 3">KMA01</strain>
    </source>
</reference>
<proteinExistence type="predicted"/>
<name>A0ABY8F893_9HYPH</name>
<dbReference type="EMBL" id="CP120863">
    <property type="protein sequence ID" value="WFE90979.1"/>
    <property type="molecule type" value="Genomic_DNA"/>
</dbReference>
<evidence type="ECO:0000256" key="1">
    <source>
        <dbReference type="SAM" id="SignalP"/>
    </source>
</evidence>